<reference evidence="3" key="1">
    <citation type="submission" date="2021-01" db="EMBL/GenBank/DDBJ databases">
        <authorList>
            <person name="Corre E."/>
            <person name="Pelletier E."/>
            <person name="Niang G."/>
            <person name="Scheremetjew M."/>
            <person name="Finn R."/>
            <person name="Kale V."/>
            <person name="Holt S."/>
            <person name="Cochrane G."/>
            <person name="Meng A."/>
            <person name="Brown T."/>
            <person name="Cohen L."/>
        </authorList>
    </citation>
    <scope>NUCLEOTIDE SEQUENCE</scope>
    <source>
        <strain evidence="3">CCMP 2712</strain>
    </source>
</reference>
<evidence type="ECO:0000256" key="1">
    <source>
        <dbReference type="ARBA" id="ARBA00022737"/>
    </source>
</evidence>
<dbReference type="PANTHER" id="PTHR13833:SF71">
    <property type="entry name" value="NHL DOMAIN-CONTAINING PROTEIN"/>
    <property type="match status" value="1"/>
</dbReference>
<name>A0A7S4KUS2_GUITH</name>
<accession>A0A7S4KUS2</accession>
<dbReference type="InterPro" id="IPR001258">
    <property type="entry name" value="NHL_repeat"/>
</dbReference>
<proteinExistence type="predicted"/>
<dbReference type="Gene3D" id="2.120.10.30">
    <property type="entry name" value="TolB, C-terminal domain"/>
    <property type="match status" value="4"/>
</dbReference>
<feature type="region of interest" description="Disordered" evidence="2">
    <location>
        <begin position="1"/>
        <end position="31"/>
    </location>
</feature>
<evidence type="ECO:0000313" key="3">
    <source>
        <dbReference type="EMBL" id="CAE2306218.1"/>
    </source>
</evidence>
<keyword evidence="1" id="KW-0677">Repeat</keyword>
<dbReference type="EMBL" id="HBKN01023957">
    <property type="protein sequence ID" value="CAE2306218.1"/>
    <property type="molecule type" value="Transcribed_RNA"/>
</dbReference>
<dbReference type="Pfam" id="PF01436">
    <property type="entry name" value="NHL"/>
    <property type="match status" value="3"/>
</dbReference>
<evidence type="ECO:0008006" key="4">
    <source>
        <dbReference type="Google" id="ProtNLM"/>
    </source>
</evidence>
<gene>
    <name evidence="3" type="ORF">GTHE00462_LOCUS18736</name>
</gene>
<sequence length="457" mass="49692">MTERYEDNKHESSEIAVEGEEASMLEGEGGDSFSDLISQRISMLTASFSQGWSFQAEEADDLEVTVQSERGRPDALDETSCSVLDQTLTLSEEPLPCQDPPAVTLNGPHAVAVLSGGISCIVIADCWGNRMLLTTREGMEFCAIGKGGEGHVDGRVEETSFNGPHGLCVNSRMELFVADAYNQAVRRVSSIRINVEAKSMEDLVHADVVTIAGHGAKGHVDGPVGECKFCYPHDVLFQDMDGAEHLLVADFDNNCIRKVFITNGVGEHVVTWAGSNLSKPGLRDGSIKEALFNHPGGISADQSGENIFIADTYNHAIRHITRDEDRNWTVTLIAGSRSGQSGFEDGEGESARFNCPTGLAVVNEQEILISDFSNSAIRLLRRVRGDWLVTTVVGKTSKDSEGRMLPESGYVDGPVDQARLNRPHGVAWDEASRSVLIADCMNHRIRRVQHGHVSTLV</sequence>
<dbReference type="SUPFAM" id="SSF101898">
    <property type="entry name" value="NHL repeat"/>
    <property type="match status" value="1"/>
</dbReference>
<evidence type="ECO:0000256" key="2">
    <source>
        <dbReference type="SAM" id="MobiDB-lite"/>
    </source>
</evidence>
<organism evidence="3">
    <name type="scientific">Guillardia theta</name>
    <name type="common">Cryptophyte</name>
    <name type="synonym">Cryptomonas phi</name>
    <dbReference type="NCBI Taxonomy" id="55529"/>
    <lineage>
        <taxon>Eukaryota</taxon>
        <taxon>Cryptophyceae</taxon>
        <taxon>Pyrenomonadales</taxon>
        <taxon>Geminigeraceae</taxon>
        <taxon>Guillardia</taxon>
    </lineage>
</organism>
<dbReference type="PANTHER" id="PTHR13833">
    <property type="match status" value="1"/>
</dbReference>
<dbReference type="InterPro" id="IPR011042">
    <property type="entry name" value="6-blade_b-propeller_TolB-like"/>
</dbReference>
<dbReference type="AlphaFoldDB" id="A0A7S4KUS2"/>
<feature type="compositionally biased region" description="Basic and acidic residues" evidence="2">
    <location>
        <begin position="1"/>
        <end position="13"/>
    </location>
</feature>
<protein>
    <recommendedName>
        <fullName evidence="4">SMP-30/Gluconolactonase/LRE-like region domain-containing protein</fullName>
    </recommendedName>
</protein>